<dbReference type="Proteomes" id="UP000035880">
    <property type="component" value="Chromosome 2L"/>
</dbReference>
<dbReference type="AlphaFoldDB" id="A0A0J9QZ69"/>
<protein>
    <submittedName>
        <fullName evidence="1">Uncharacterized protein</fullName>
    </submittedName>
</protein>
<gene>
    <name evidence="1" type="primary">Dsim\GD28473</name>
    <name evidence="1" type="ORF">Dsimw501_GD28473</name>
</gene>
<accession>A0A0J9QZ69</accession>
<reference evidence="1" key="3">
    <citation type="submission" date="2015-04" db="EMBL/GenBank/DDBJ databases">
        <authorList>
            <consortium name="FlyBase"/>
        </authorList>
    </citation>
    <scope>NUCLEOTIDE SEQUENCE</scope>
    <source>
        <strain evidence="1">W501</strain>
    </source>
</reference>
<sequence length="116" mass="12394">MLMETPAGGGEVSPGVRERVPVIVRGIWPGLRGGAGCGAGCGPGGVQPPLSCVIISTPDDSRRTENGIFWERFQLLMVPRCPANVNVPRGTQIIIMLNSDTYMAYMGSQIQFSIMT</sequence>
<dbReference type="Bgee" id="FBgn0269763">
    <property type="expression patterns" value="Expressed in male reproductive system and 1 other cell type or tissue"/>
</dbReference>
<name>A0A0J9QZ69_DROSI</name>
<reference evidence="1" key="1">
    <citation type="journal article" date="2013" name="Genome Res.">
        <title>A second-generation assembly of the Drosophila simulans genome provides new insights into patterns of lineage-specific divergence.</title>
        <authorList>
            <person name="Hu T.T."/>
            <person name="Eisen M.B."/>
            <person name="Thornton K.R."/>
            <person name="Andolfatto P."/>
        </authorList>
    </citation>
    <scope>NUCLEOTIDE SEQUENCE [LARGE SCALE GENOMIC DNA]</scope>
    <source>
        <strain evidence="1">W501</strain>
    </source>
</reference>
<organism evidence="1">
    <name type="scientific">Drosophila simulans</name>
    <name type="common">Fruit fly</name>
    <dbReference type="NCBI Taxonomy" id="7240"/>
    <lineage>
        <taxon>Eukaryota</taxon>
        <taxon>Metazoa</taxon>
        <taxon>Ecdysozoa</taxon>
        <taxon>Arthropoda</taxon>
        <taxon>Hexapoda</taxon>
        <taxon>Insecta</taxon>
        <taxon>Pterygota</taxon>
        <taxon>Neoptera</taxon>
        <taxon>Endopterygota</taxon>
        <taxon>Diptera</taxon>
        <taxon>Brachycera</taxon>
        <taxon>Muscomorpha</taxon>
        <taxon>Ephydroidea</taxon>
        <taxon>Drosophilidae</taxon>
        <taxon>Drosophila</taxon>
        <taxon>Sophophora</taxon>
    </lineage>
</organism>
<reference evidence="1" key="2">
    <citation type="submission" date="2014-06" db="EMBL/GenBank/DDBJ databases">
        <authorList>
            <person name="Hu T."/>
            <person name="Eisen M.B."/>
            <person name="Thornton K.R."/>
            <person name="Andolfatto P."/>
        </authorList>
    </citation>
    <scope>NUCLEOTIDE SEQUENCE</scope>
    <source>
        <strain evidence="1">W501</strain>
    </source>
</reference>
<dbReference type="EMBL" id="CM002910">
    <property type="protein sequence ID" value="KMY89233.1"/>
    <property type="molecule type" value="Genomic_DNA"/>
</dbReference>
<evidence type="ECO:0000313" key="1">
    <source>
        <dbReference type="EMBL" id="KMY89233.1"/>
    </source>
</evidence>
<dbReference type="KEGG" id="dsi:Dsimw501_GD28473"/>
<proteinExistence type="predicted"/>